<feature type="transmembrane region" description="Helical" evidence="8">
    <location>
        <begin position="210"/>
        <end position="230"/>
    </location>
</feature>
<feature type="compositionally biased region" description="Basic and acidic residues" evidence="7">
    <location>
        <begin position="300"/>
        <end position="317"/>
    </location>
</feature>
<dbReference type="GO" id="GO:0005637">
    <property type="term" value="C:nuclear inner membrane"/>
    <property type="evidence" value="ECO:0007669"/>
    <property type="project" value="UniProtKB-SubCell"/>
</dbReference>
<feature type="domain" description="Ima1 N-terminal" evidence="9">
    <location>
        <begin position="2"/>
        <end position="60"/>
    </location>
</feature>
<evidence type="ECO:0000256" key="7">
    <source>
        <dbReference type="SAM" id="MobiDB-lite"/>
    </source>
</evidence>
<keyword evidence="6" id="KW-0539">Nucleus</keyword>
<sequence length="480" mass="54291">MSPKSDNGLCADCNLGQEIIMNKVADFEPVNEDRWSEELEDFRYKLDRMHPLCPRCTIQVHGKLEEDKKKFSSLIEMKYKLKHAIGSTLKNVMSNDKKSRKNFFAGGNTCETLHFVCLFMSLLLFLSNIDYLQQDAGTSLITFPKTIQDHLPTIYLNSLPINAIIFLVHLIAIFSNKCRVTLPDLLFPVLSIIYGFTFLVPSDNISQDMALVRCACSSFIACLSMAVTFLPRKRLHKKKPNKMVSSAFSLASTPTSQCSSQNSRNASLLEYEKSIHERTRLSPHSPSGSPSYINSSSPSARRDIPNRSIWSERTRENNESMIESMDWDDSESMAQSTRTAQSHFRPGILSRNLNDRMTPQQLTPSVASLNLDGGARQSESTPSIFSRQHRRMTQQQPQNMTPARSLFGPARSMVTSNVERNQYMPPEIHTRPGSVFTSVSQQETMVSGAWQCRVIGILFALVFIVLIMQIGLFYVLFTRN</sequence>
<dbReference type="Proteomes" id="UP000095282">
    <property type="component" value="Unplaced"/>
</dbReference>
<organism evidence="10 11">
    <name type="scientific">Caenorhabditis tropicalis</name>
    <dbReference type="NCBI Taxonomy" id="1561998"/>
    <lineage>
        <taxon>Eukaryota</taxon>
        <taxon>Metazoa</taxon>
        <taxon>Ecdysozoa</taxon>
        <taxon>Nematoda</taxon>
        <taxon>Chromadorea</taxon>
        <taxon>Rhabditida</taxon>
        <taxon>Rhabditina</taxon>
        <taxon>Rhabditomorpha</taxon>
        <taxon>Rhabditoidea</taxon>
        <taxon>Rhabditidae</taxon>
        <taxon>Peloderinae</taxon>
        <taxon>Caenorhabditis</taxon>
    </lineage>
</organism>
<dbReference type="STRING" id="1561998.A0A1I7T0N9"/>
<dbReference type="InterPro" id="IPR040041">
    <property type="entry name" value="TMEM201"/>
</dbReference>
<dbReference type="PANTHER" id="PTHR28646">
    <property type="entry name" value="TRANSMEMBRANE PROTEIN 201"/>
    <property type="match status" value="1"/>
</dbReference>
<evidence type="ECO:0000313" key="11">
    <source>
        <dbReference type="WBParaSite" id="Csp11.Scaffold45.g262.t1"/>
    </source>
</evidence>
<evidence type="ECO:0000256" key="5">
    <source>
        <dbReference type="ARBA" id="ARBA00023136"/>
    </source>
</evidence>
<dbReference type="Pfam" id="PF09779">
    <property type="entry name" value="Ima1_N"/>
    <property type="match status" value="1"/>
</dbReference>
<comment type="subcellular location">
    <subcellularLocation>
        <location evidence="1">Nucleus inner membrane</location>
        <topology evidence="1">Multi-pass membrane protein</topology>
    </subcellularLocation>
</comment>
<feature type="compositionally biased region" description="Low complexity" evidence="7">
    <location>
        <begin position="285"/>
        <end position="299"/>
    </location>
</feature>
<dbReference type="AlphaFoldDB" id="A0A1I7T0N9"/>
<feature type="region of interest" description="Disordered" evidence="7">
    <location>
        <begin position="278"/>
        <end position="317"/>
    </location>
</feature>
<evidence type="ECO:0000256" key="4">
    <source>
        <dbReference type="ARBA" id="ARBA00022989"/>
    </source>
</evidence>
<dbReference type="InterPro" id="IPR018617">
    <property type="entry name" value="Ima1_N"/>
</dbReference>
<comment type="similarity">
    <text evidence="2">Belongs to the TMEM201 family.</text>
</comment>
<protein>
    <submittedName>
        <fullName evidence="11">Ima1_N domain-containing protein</fullName>
    </submittedName>
</protein>
<dbReference type="eggNOG" id="KOG4623">
    <property type="taxonomic scope" value="Eukaryota"/>
</dbReference>
<keyword evidence="10" id="KW-1185">Reference proteome</keyword>
<evidence type="ECO:0000256" key="2">
    <source>
        <dbReference type="ARBA" id="ARBA00007600"/>
    </source>
</evidence>
<name>A0A1I7T0N9_9PELO</name>
<dbReference type="PANTHER" id="PTHR28646:SF1">
    <property type="entry name" value="TRANSMEMBRANE PROTEIN 201"/>
    <property type="match status" value="1"/>
</dbReference>
<dbReference type="WBParaSite" id="Csp11.Scaffold45.g262.t1">
    <property type="protein sequence ID" value="Csp11.Scaffold45.g262.t1"/>
    <property type="gene ID" value="Csp11.Scaffold45.g262"/>
</dbReference>
<keyword evidence="5 8" id="KW-0472">Membrane</keyword>
<dbReference type="GO" id="GO:0005521">
    <property type="term" value="F:lamin binding"/>
    <property type="evidence" value="ECO:0007669"/>
    <property type="project" value="TreeGrafter"/>
</dbReference>
<evidence type="ECO:0000313" key="10">
    <source>
        <dbReference type="Proteomes" id="UP000095282"/>
    </source>
</evidence>
<accession>A0A1I7T0N9</accession>
<evidence type="ECO:0000256" key="6">
    <source>
        <dbReference type="ARBA" id="ARBA00023242"/>
    </source>
</evidence>
<feature type="transmembrane region" description="Helical" evidence="8">
    <location>
        <begin position="454"/>
        <end position="477"/>
    </location>
</feature>
<evidence type="ECO:0000256" key="3">
    <source>
        <dbReference type="ARBA" id="ARBA00022692"/>
    </source>
</evidence>
<reference evidence="11" key="1">
    <citation type="submission" date="2016-11" db="UniProtKB">
        <authorList>
            <consortium name="WormBaseParasite"/>
        </authorList>
    </citation>
    <scope>IDENTIFICATION</scope>
</reference>
<keyword evidence="4 8" id="KW-1133">Transmembrane helix</keyword>
<evidence type="ECO:0000259" key="9">
    <source>
        <dbReference type="Pfam" id="PF09779"/>
    </source>
</evidence>
<keyword evidence="3 8" id="KW-0812">Transmembrane</keyword>
<feature type="transmembrane region" description="Helical" evidence="8">
    <location>
        <begin position="154"/>
        <end position="173"/>
    </location>
</feature>
<evidence type="ECO:0000256" key="1">
    <source>
        <dbReference type="ARBA" id="ARBA00004473"/>
    </source>
</evidence>
<feature type="transmembrane region" description="Helical" evidence="8">
    <location>
        <begin position="103"/>
        <end position="126"/>
    </location>
</feature>
<evidence type="ECO:0000256" key="8">
    <source>
        <dbReference type="SAM" id="Phobius"/>
    </source>
</evidence>
<feature type="transmembrane region" description="Helical" evidence="8">
    <location>
        <begin position="185"/>
        <end position="204"/>
    </location>
</feature>
<dbReference type="GO" id="GO:0030473">
    <property type="term" value="P:nuclear migration along microtubule"/>
    <property type="evidence" value="ECO:0007669"/>
    <property type="project" value="TreeGrafter"/>
</dbReference>
<dbReference type="GO" id="GO:0051015">
    <property type="term" value="F:actin filament binding"/>
    <property type="evidence" value="ECO:0007669"/>
    <property type="project" value="TreeGrafter"/>
</dbReference>
<proteinExistence type="inferred from homology"/>